<sequence length="544" mass="60084">MLPCKRGYDDLAKFLNENKRTCSGGEEETYWSSGVEEKTNWIGGSLLPHSYAWSNMTRSVVSITLSNGHKLLFACSGIAIECQSNFTKFLTSSSLVRALDGITNGREIMKITVHHEGNVARGFLEEYDLDHAMAVIKVKSILGVHCVPLKHEVLPYNRNECVALGCEVNGTVTSTCGKFTGSCGSEDSGYPMFSDCRLSEVMLGGALFGFDGTFLGMNLFSVMERTIFLPRSIIVDRLNHLQPSLQKRIFLALVKPVWYTQRHTGVELLSRPKCSMKANTYGKPFGDEHPSGVWGELSNDVSSKILGNVVALASFNGGTKFFACTGFFIKCVDKCPAILTSASLVRNPDGGNNIVEGLRIEVLLPDKKLCEGKLEHYSLYYNVALVSVENYNVDCPADLEHRWLDFSVKVLAVGRCFELGVLMAEDGVHADLSGDLDCENLGYTTCRITKVGIGGPLVDVNGKFLGMNFYGTKRGTPFLYCDDLCGILKYFRTKETKYWAIGRQKSRVIRDDDGPRNLWILPDSSDTDEDEPDSSDVDEDGHAD</sequence>
<keyword evidence="3" id="KW-1185">Reference proteome</keyword>
<name>A0ABC9BBU3_9POAL</name>
<reference evidence="2" key="1">
    <citation type="submission" date="2024-10" db="EMBL/GenBank/DDBJ databases">
        <authorList>
            <person name="Ryan C."/>
        </authorList>
    </citation>
    <scope>NUCLEOTIDE SEQUENCE [LARGE SCALE GENOMIC DNA]</scope>
</reference>
<organism evidence="2 3">
    <name type="scientific">Urochloa decumbens</name>
    <dbReference type="NCBI Taxonomy" id="240449"/>
    <lineage>
        <taxon>Eukaryota</taxon>
        <taxon>Viridiplantae</taxon>
        <taxon>Streptophyta</taxon>
        <taxon>Embryophyta</taxon>
        <taxon>Tracheophyta</taxon>
        <taxon>Spermatophyta</taxon>
        <taxon>Magnoliopsida</taxon>
        <taxon>Liliopsida</taxon>
        <taxon>Poales</taxon>
        <taxon>Poaceae</taxon>
        <taxon>PACMAD clade</taxon>
        <taxon>Panicoideae</taxon>
        <taxon>Panicodae</taxon>
        <taxon>Paniceae</taxon>
        <taxon>Melinidinae</taxon>
        <taxon>Urochloa</taxon>
    </lineage>
</organism>
<evidence type="ECO:0000313" key="3">
    <source>
        <dbReference type="Proteomes" id="UP001497457"/>
    </source>
</evidence>
<dbReference type="Gene3D" id="2.40.10.120">
    <property type="match status" value="1"/>
</dbReference>
<dbReference type="Pfam" id="PF13365">
    <property type="entry name" value="Trypsin_2"/>
    <property type="match status" value="1"/>
</dbReference>
<evidence type="ECO:0000256" key="1">
    <source>
        <dbReference type="SAM" id="MobiDB-lite"/>
    </source>
</evidence>
<feature type="compositionally biased region" description="Acidic residues" evidence="1">
    <location>
        <begin position="525"/>
        <end position="544"/>
    </location>
</feature>
<dbReference type="InterPro" id="IPR009003">
    <property type="entry name" value="Peptidase_S1_PA"/>
</dbReference>
<dbReference type="PANTHER" id="PTHR18868">
    <property type="entry name" value="OS07G0665300 PROTEIN-RELATED"/>
    <property type="match status" value="1"/>
</dbReference>
<gene>
    <name evidence="2" type="ORF">URODEC1_LOCUS63961</name>
</gene>
<dbReference type="Proteomes" id="UP001497457">
    <property type="component" value="Chromosome 25rd"/>
</dbReference>
<dbReference type="PANTHER" id="PTHR18868:SF38">
    <property type="entry name" value="OS01G0776500 PROTEIN"/>
    <property type="match status" value="1"/>
</dbReference>
<protein>
    <submittedName>
        <fullName evidence="2">Uncharacterized protein</fullName>
    </submittedName>
</protein>
<feature type="region of interest" description="Disordered" evidence="1">
    <location>
        <begin position="513"/>
        <end position="544"/>
    </location>
</feature>
<proteinExistence type="predicted"/>
<accession>A0ABC9BBU3</accession>
<dbReference type="AlphaFoldDB" id="A0ABC9BBU3"/>
<dbReference type="SUPFAM" id="SSF50494">
    <property type="entry name" value="Trypsin-like serine proteases"/>
    <property type="match status" value="2"/>
</dbReference>
<evidence type="ECO:0000313" key="2">
    <source>
        <dbReference type="EMBL" id="CAL4998729.1"/>
    </source>
</evidence>
<dbReference type="EMBL" id="OZ075135">
    <property type="protein sequence ID" value="CAL4998729.1"/>
    <property type="molecule type" value="Genomic_DNA"/>
</dbReference>